<protein>
    <submittedName>
        <fullName evidence="2">Phosphoribosyl transferase</fullName>
    </submittedName>
</protein>
<feature type="domain" description="Phosphoribosyltransferase" evidence="1">
    <location>
        <begin position="15"/>
        <end position="178"/>
    </location>
</feature>
<evidence type="ECO:0000259" key="1">
    <source>
        <dbReference type="Pfam" id="PF00156"/>
    </source>
</evidence>
<dbReference type="SUPFAM" id="SSF53271">
    <property type="entry name" value="PRTase-like"/>
    <property type="match status" value="1"/>
</dbReference>
<sequence length="222" mass="24095">MPFHDRRDAGRRLVERLRGFRGPDVVVLAVPRGGVPVAHEVAQALGLPLEVEVVRKLRVPFQPGLVFGAIGANGVRVIDEPILLRAFVSGPERERVEREARNTLSRSILRYSGDRTRARLDGKTAVIVDDGVATGATARAAIEVARARGADRVVLAVPVGSPRAIRSLSRVADNVVCLETPALFHSIAQWYQRFDDIPDATILELLTRSTPPAALPQTDPAL</sequence>
<dbReference type="EMBL" id="JAGGMR010000001">
    <property type="protein sequence ID" value="MBP2194438.1"/>
    <property type="molecule type" value="Genomic_DNA"/>
</dbReference>
<dbReference type="Gene3D" id="3.30.1310.20">
    <property type="entry name" value="PRTase-like"/>
    <property type="match status" value="1"/>
</dbReference>
<dbReference type="CDD" id="cd06223">
    <property type="entry name" value="PRTases_typeI"/>
    <property type="match status" value="1"/>
</dbReference>
<gene>
    <name evidence="2" type="ORF">BJ987_007339</name>
</gene>
<dbReference type="RefSeq" id="WP_209897563.1">
    <property type="nucleotide sequence ID" value="NZ_JAGGMR010000001.1"/>
</dbReference>
<dbReference type="InterPro" id="IPR000836">
    <property type="entry name" value="PRTase_dom"/>
</dbReference>
<comment type="caution">
    <text evidence="2">The sequence shown here is derived from an EMBL/GenBank/DDBJ whole genome shotgun (WGS) entry which is preliminary data.</text>
</comment>
<dbReference type="Pfam" id="PF00156">
    <property type="entry name" value="Pribosyltran"/>
    <property type="match status" value="1"/>
</dbReference>
<proteinExistence type="predicted"/>
<dbReference type="Gene3D" id="3.40.50.2020">
    <property type="match status" value="1"/>
</dbReference>
<name>A0ABS4QTL3_9NOCA</name>
<evidence type="ECO:0000313" key="3">
    <source>
        <dbReference type="Proteomes" id="UP001519325"/>
    </source>
</evidence>
<evidence type="ECO:0000313" key="2">
    <source>
        <dbReference type="EMBL" id="MBP2194438.1"/>
    </source>
</evidence>
<organism evidence="2 3">
    <name type="scientific">Nocardia goodfellowii</name>
    <dbReference type="NCBI Taxonomy" id="882446"/>
    <lineage>
        <taxon>Bacteria</taxon>
        <taxon>Bacillati</taxon>
        <taxon>Actinomycetota</taxon>
        <taxon>Actinomycetes</taxon>
        <taxon>Mycobacteriales</taxon>
        <taxon>Nocardiaceae</taxon>
        <taxon>Nocardia</taxon>
    </lineage>
</organism>
<keyword evidence="2" id="KW-0808">Transferase</keyword>
<accession>A0ABS4QTL3</accession>
<dbReference type="GO" id="GO:0016740">
    <property type="term" value="F:transferase activity"/>
    <property type="evidence" value="ECO:0007669"/>
    <property type="project" value="UniProtKB-KW"/>
</dbReference>
<dbReference type="Proteomes" id="UP001519325">
    <property type="component" value="Unassembled WGS sequence"/>
</dbReference>
<reference evidence="2 3" key="1">
    <citation type="submission" date="2021-03" db="EMBL/GenBank/DDBJ databases">
        <title>Sequencing the genomes of 1000 actinobacteria strains.</title>
        <authorList>
            <person name="Klenk H.-P."/>
        </authorList>
    </citation>
    <scope>NUCLEOTIDE SEQUENCE [LARGE SCALE GENOMIC DNA]</scope>
    <source>
        <strain evidence="2 3">DSM 45516</strain>
    </source>
</reference>
<dbReference type="InterPro" id="IPR029057">
    <property type="entry name" value="PRTase-like"/>
</dbReference>
<keyword evidence="3" id="KW-1185">Reference proteome</keyword>